<sequence>MSFGPGPASRVPTRQAPTDGNTIKLLALNQPPCATPGKDAVITARLAYSLAAQEQAPDGYEVSIKFQTPNPRVTFSSTLLGQVKLTQRRDTLTLSYPLAVIWNNPKLLRPLTCYFYLHRNLGNGRSTVIAQTPPIVFRECL</sequence>
<gene>
    <name evidence="1" type="ORF">E5K00_02055</name>
</gene>
<proteinExistence type="predicted"/>
<dbReference type="RefSeq" id="WP_135461183.1">
    <property type="nucleotide sequence ID" value="NZ_SRLC01000001.1"/>
</dbReference>
<evidence type="ECO:0000313" key="2">
    <source>
        <dbReference type="Proteomes" id="UP000297549"/>
    </source>
</evidence>
<reference evidence="1 2" key="1">
    <citation type="submission" date="2019-04" db="EMBL/GenBank/DDBJ databases">
        <authorList>
            <person name="Feng G."/>
            <person name="Zhang J."/>
            <person name="Zhu H."/>
        </authorList>
    </citation>
    <scope>NUCLEOTIDE SEQUENCE [LARGE SCALE GENOMIC DNA]</scope>
    <source>
        <strain evidence="1 2">JCM 31653</strain>
    </source>
</reference>
<organism evidence="1 2">
    <name type="scientific">Hymenobacter aquaticus</name>
    <dbReference type="NCBI Taxonomy" id="1867101"/>
    <lineage>
        <taxon>Bacteria</taxon>
        <taxon>Pseudomonadati</taxon>
        <taxon>Bacteroidota</taxon>
        <taxon>Cytophagia</taxon>
        <taxon>Cytophagales</taxon>
        <taxon>Hymenobacteraceae</taxon>
        <taxon>Hymenobacter</taxon>
    </lineage>
</organism>
<protein>
    <submittedName>
        <fullName evidence="1">Uncharacterized protein</fullName>
    </submittedName>
</protein>
<keyword evidence="2" id="KW-1185">Reference proteome</keyword>
<comment type="caution">
    <text evidence="1">The sequence shown here is derived from an EMBL/GenBank/DDBJ whole genome shotgun (WGS) entry which is preliminary data.</text>
</comment>
<dbReference type="EMBL" id="SRLC01000001">
    <property type="protein sequence ID" value="TGE24021.1"/>
    <property type="molecule type" value="Genomic_DNA"/>
</dbReference>
<dbReference type="Proteomes" id="UP000297549">
    <property type="component" value="Unassembled WGS sequence"/>
</dbReference>
<evidence type="ECO:0000313" key="1">
    <source>
        <dbReference type="EMBL" id="TGE24021.1"/>
    </source>
</evidence>
<dbReference type="AlphaFoldDB" id="A0A4Z0Q4L8"/>
<accession>A0A4Z0Q4L8</accession>
<name>A0A4Z0Q4L8_9BACT</name>
<dbReference type="OrthoDB" id="885168at2"/>